<keyword evidence="1" id="KW-0472">Membrane</keyword>
<reference evidence="2" key="1">
    <citation type="submission" date="2009-06" db="EMBL/GenBank/DDBJ databases">
        <title>Complete sequence of chromosome 1 of Variovorax paradoxus S110.</title>
        <authorList>
            <consortium name="US DOE Joint Genome Institute"/>
            <person name="Lucas S."/>
            <person name="Copeland A."/>
            <person name="Lapidus A."/>
            <person name="Glavina del Rio T."/>
            <person name="Tice H."/>
            <person name="Bruce D."/>
            <person name="Goodwin L."/>
            <person name="Pitluck S."/>
            <person name="Chertkov O."/>
            <person name="Brettin T."/>
            <person name="Detter J.C."/>
            <person name="Han C."/>
            <person name="Larimer F."/>
            <person name="Land M."/>
            <person name="Hauser L."/>
            <person name="Kyrpides N."/>
            <person name="Ovchinnikova G."/>
            <person name="Orwin P."/>
            <person name="Leadbetter J.R."/>
            <person name="Spain J.C."/>
            <person name="Han J.I."/>
        </authorList>
    </citation>
    <scope>NUCLEOTIDE SEQUENCE</scope>
    <source>
        <strain evidence="2">S110</strain>
    </source>
</reference>
<feature type="transmembrane region" description="Helical" evidence="1">
    <location>
        <begin position="400"/>
        <end position="420"/>
    </location>
</feature>
<keyword evidence="1" id="KW-0812">Transmembrane</keyword>
<dbReference type="InterPro" id="IPR007383">
    <property type="entry name" value="DUF445"/>
</dbReference>
<gene>
    <name evidence="2" type="ordered locus">Vapar_4572</name>
</gene>
<evidence type="ECO:0000256" key="1">
    <source>
        <dbReference type="SAM" id="Phobius"/>
    </source>
</evidence>
<evidence type="ECO:0000313" key="2">
    <source>
        <dbReference type="EMBL" id="ACS21178.1"/>
    </source>
</evidence>
<protein>
    <recommendedName>
        <fullName evidence="3">DUF445 domain-containing protein</fullName>
    </recommendedName>
</protein>
<proteinExistence type="predicted"/>
<dbReference type="PANTHER" id="PTHR38442">
    <property type="entry name" value="INNER MEMBRANE PROTEIN-RELATED"/>
    <property type="match status" value="1"/>
</dbReference>
<dbReference type="EMBL" id="CP001635">
    <property type="protein sequence ID" value="ACS21178.1"/>
    <property type="molecule type" value="Genomic_DNA"/>
</dbReference>
<organism evidence="2">
    <name type="scientific">Variovorax paradoxus (strain S110)</name>
    <dbReference type="NCBI Taxonomy" id="543728"/>
    <lineage>
        <taxon>Bacteria</taxon>
        <taxon>Pseudomonadati</taxon>
        <taxon>Pseudomonadota</taxon>
        <taxon>Betaproteobacteria</taxon>
        <taxon>Burkholderiales</taxon>
        <taxon>Comamonadaceae</taxon>
        <taxon>Variovorax</taxon>
    </lineage>
</organism>
<dbReference type="Pfam" id="PF04286">
    <property type="entry name" value="DUF445"/>
    <property type="match status" value="1"/>
</dbReference>
<accession>C5CL27</accession>
<dbReference type="STRING" id="543728.Vapar_4572"/>
<sequence length="427" mass="47331">MVDVSAMDGEAKLRRMQYLALGCLGAAAALFIVTIFLPPTFAVRLIKAGAEAAMVGGLADWFAVVALFRHPMGLRIPHTAIIPKGKDRIAENLADFVREKFLNPQVLTELIQRSDPVRLFATWLEKPANARRVGRHAADLTSAWLDLVDEKSIQSFIGDAARAVLGKLDLSQALGSVLTMLTKGGRHQQLLDGALEQLTQALRKPAVREKVAAFVVTWLKKEHKIKQLVLPTEWIGEQAADAAQTWLENFLSEVANSPTHDLRKTFDDALKSLVQKLKDDGEFRRKGEEIKEWIRNNPEMGEYTRSLWKALRDWLSDDLESGAPQVQQQVERIGLWLGKKISADDELRASVNGHIESLASNAAPQFADFLTRHISDTVRKWDAQAMSRQIEVSIGPDLQYIRISGTAVGFVIGLVLFLVAQAPGVAH</sequence>
<dbReference type="GO" id="GO:0005886">
    <property type="term" value="C:plasma membrane"/>
    <property type="evidence" value="ECO:0007669"/>
    <property type="project" value="TreeGrafter"/>
</dbReference>
<keyword evidence="1" id="KW-1133">Transmembrane helix</keyword>
<dbReference type="PANTHER" id="PTHR38442:SF1">
    <property type="entry name" value="INNER MEMBRANE PROTEIN"/>
    <property type="match status" value="1"/>
</dbReference>
<dbReference type="eggNOG" id="COG2733">
    <property type="taxonomic scope" value="Bacteria"/>
</dbReference>
<dbReference type="HOGENOM" id="CLU_036718_2_0_4"/>
<name>C5CL27_VARPS</name>
<dbReference type="KEGG" id="vap:Vapar_4572"/>
<evidence type="ECO:0008006" key="3">
    <source>
        <dbReference type="Google" id="ProtNLM"/>
    </source>
</evidence>
<dbReference type="AlphaFoldDB" id="C5CL27"/>